<dbReference type="PATRIC" id="fig|1189621.3.peg.457"/>
<dbReference type="SUPFAM" id="SSF53850">
    <property type="entry name" value="Periplasmic binding protein-like II"/>
    <property type="match status" value="1"/>
</dbReference>
<feature type="transmembrane region" description="Helical" evidence="6">
    <location>
        <begin position="299"/>
        <end position="325"/>
    </location>
</feature>
<protein>
    <submittedName>
        <fullName evidence="8">ABC transporter permease</fullName>
    </submittedName>
</protein>
<sequence length="438" mass="48618">MMHKVALLIQREYTTRVRKKSFLLATLITPLLFPAIMGGILWLAVSEGERSSLRIIEVVDEQDFFFLESMEQYAFSYGKISLDEAKELVRKGERFGLLHIPPLDMERPRGISFYSEVSPPLSFTSMIEASLKRRIEDTKLQNSGVDPGILQAVRTPVSLETITLASSGDEVAGDARVQYGIGFVSGILIYLFIFLYSNQIMQGVIEEKSSRIMEVLVATMRPFQLMLGKIIGIAAVGLTQFGIWVLLISLLSSLLWSFFGIRMPQAELLEAQGLAADSIDPALSEGPARLLMPLLQVDYAYILSIFLFYFLGGYLLYGALFAAIGAAVDTPADAQQFVLPVTIPLLVAYMGLFLFVLQDPNSSTSFYLSVFPLTSPIAMVGRAAYGIPFWELLLSMSLLILGFIGSTWVAAKIYKIGILAHGAKVNFKVLWSWLKRED</sequence>
<evidence type="ECO:0000256" key="4">
    <source>
        <dbReference type="ARBA" id="ARBA00022989"/>
    </source>
</evidence>
<proteinExistence type="predicted"/>
<feature type="transmembrane region" description="Helical" evidence="6">
    <location>
        <begin position="177"/>
        <end position="195"/>
    </location>
</feature>
<keyword evidence="9" id="KW-1185">Reference proteome</keyword>
<keyword evidence="2" id="KW-1003">Cell membrane</keyword>
<feature type="transmembrane region" description="Helical" evidence="6">
    <location>
        <begin position="337"/>
        <end position="357"/>
    </location>
</feature>
<dbReference type="Pfam" id="PF12698">
    <property type="entry name" value="ABC2_membrane_3"/>
    <property type="match status" value="1"/>
</dbReference>
<dbReference type="Proteomes" id="UP000005551">
    <property type="component" value="Unassembled WGS sequence"/>
</dbReference>
<evidence type="ECO:0000313" key="8">
    <source>
        <dbReference type="EMBL" id="EIM78818.1"/>
    </source>
</evidence>
<evidence type="ECO:0000259" key="7">
    <source>
        <dbReference type="Pfam" id="PF12698"/>
    </source>
</evidence>
<keyword evidence="4 6" id="KW-1133">Transmembrane helix</keyword>
<evidence type="ECO:0000256" key="3">
    <source>
        <dbReference type="ARBA" id="ARBA00022692"/>
    </source>
</evidence>
<keyword evidence="3 6" id="KW-0812">Transmembrane</keyword>
<dbReference type="GO" id="GO:0140359">
    <property type="term" value="F:ABC-type transporter activity"/>
    <property type="evidence" value="ECO:0007669"/>
    <property type="project" value="InterPro"/>
</dbReference>
<dbReference type="AlphaFoldDB" id="I5CAG6"/>
<accession>I5CAG6</accession>
<feature type="transmembrane region" description="Helical" evidence="6">
    <location>
        <begin position="21"/>
        <end position="45"/>
    </location>
</feature>
<keyword evidence="5 6" id="KW-0472">Membrane</keyword>
<feature type="transmembrane region" description="Helical" evidence="6">
    <location>
        <begin position="241"/>
        <end position="259"/>
    </location>
</feature>
<dbReference type="InterPro" id="IPR051449">
    <property type="entry name" value="ABC-2_transporter_component"/>
</dbReference>
<dbReference type="RefSeq" id="WP_009053367.1">
    <property type="nucleotide sequence ID" value="NZ_AJYA01000002.1"/>
</dbReference>
<evidence type="ECO:0000256" key="5">
    <source>
        <dbReference type="ARBA" id="ARBA00023136"/>
    </source>
</evidence>
<evidence type="ECO:0000256" key="1">
    <source>
        <dbReference type="ARBA" id="ARBA00004651"/>
    </source>
</evidence>
<evidence type="ECO:0000256" key="2">
    <source>
        <dbReference type="ARBA" id="ARBA00022475"/>
    </source>
</evidence>
<dbReference type="Gene3D" id="3.40.190.10">
    <property type="entry name" value="Periplasmic binding protein-like II"/>
    <property type="match status" value="1"/>
</dbReference>
<dbReference type="GO" id="GO:0005886">
    <property type="term" value="C:plasma membrane"/>
    <property type="evidence" value="ECO:0007669"/>
    <property type="project" value="UniProtKB-SubCell"/>
</dbReference>
<name>I5CAG6_9BACT</name>
<organism evidence="8 9">
    <name type="scientific">Nitritalea halalkaliphila LW7</name>
    <dbReference type="NCBI Taxonomy" id="1189621"/>
    <lineage>
        <taxon>Bacteria</taxon>
        <taxon>Pseudomonadati</taxon>
        <taxon>Bacteroidota</taxon>
        <taxon>Cytophagia</taxon>
        <taxon>Cytophagales</taxon>
        <taxon>Cyclobacteriaceae</taxon>
        <taxon>Nitritalea</taxon>
    </lineage>
</organism>
<reference evidence="8 9" key="1">
    <citation type="submission" date="2012-05" db="EMBL/GenBank/DDBJ databases">
        <title>Genome sequence of Nitritalea halalkaliphila LW7.</title>
        <authorList>
            <person name="Jangir P.K."/>
            <person name="Singh A."/>
            <person name="Shivaji S."/>
            <person name="Sharma R."/>
        </authorList>
    </citation>
    <scope>NUCLEOTIDE SEQUENCE [LARGE SCALE GENOMIC DNA]</scope>
    <source>
        <strain evidence="8 9">LW7</strain>
    </source>
</reference>
<comment type="caution">
    <text evidence="8">The sequence shown here is derived from an EMBL/GenBank/DDBJ whole genome shotgun (WGS) entry which is preliminary data.</text>
</comment>
<evidence type="ECO:0000313" key="9">
    <source>
        <dbReference type="Proteomes" id="UP000005551"/>
    </source>
</evidence>
<dbReference type="PANTHER" id="PTHR30294">
    <property type="entry name" value="MEMBRANE COMPONENT OF ABC TRANSPORTER YHHJ-RELATED"/>
    <property type="match status" value="1"/>
</dbReference>
<comment type="subcellular location">
    <subcellularLocation>
        <location evidence="1">Cell membrane</location>
        <topology evidence="1">Multi-pass membrane protein</topology>
    </subcellularLocation>
</comment>
<dbReference type="PANTHER" id="PTHR30294:SF29">
    <property type="entry name" value="MULTIDRUG ABC TRANSPORTER PERMEASE YBHS-RELATED"/>
    <property type="match status" value="1"/>
</dbReference>
<feature type="domain" description="ABC-2 type transporter transmembrane" evidence="7">
    <location>
        <begin position="20"/>
        <end position="411"/>
    </location>
</feature>
<dbReference type="STRING" id="1189621.A3SI_02186"/>
<evidence type="ECO:0000256" key="6">
    <source>
        <dbReference type="SAM" id="Phobius"/>
    </source>
</evidence>
<dbReference type="InterPro" id="IPR013525">
    <property type="entry name" value="ABC2_TM"/>
</dbReference>
<gene>
    <name evidence="8" type="ORF">A3SI_02186</name>
</gene>
<dbReference type="EMBL" id="AJYA01000002">
    <property type="protein sequence ID" value="EIM78818.1"/>
    <property type="molecule type" value="Genomic_DNA"/>
</dbReference>
<feature type="transmembrane region" description="Helical" evidence="6">
    <location>
        <begin position="393"/>
        <end position="411"/>
    </location>
</feature>